<organism evidence="3 4">
    <name type="scientific">Enterovirga aerilata</name>
    <dbReference type="NCBI Taxonomy" id="2730920"/>
    <lineage>
        <taxon>Bacteria</taxon>
        <taxon>Pseudomonadati</taxon>
        <taxon>Pseudomonadota</taxon>
        <taxon>Alphaproteobacteria</taxon>
        <taxon>Hyphomicrobiales</taxon>
        <taxon>Methylobacteriaceae</taxon>
        <taxon>Enterovirga</taxon>
    </lineage>
</organism>
<protein>
    <submittedName>
        <fullName evidence="3">Helix-turn-helix transcriptional regulator</fullName>
    </submittedName>
</protein>
<sequence>MPHFTLSLSGSVEKLPERVALDDVVALLDGIVQERTFQAAAARLGLSYRAAWRLLSQIEEGLCQPLVLRTKGHGSALTAYGEALRARLTQTIDHFSPLLAKESAELDHDLSMAVAQISPLRIAMSHDPWLAEILSTMRDVDRLVAGSTLAARSLLDGTADAAGFHFGSTDRSEAGEFAAILQSPEFQVRALFDRGQGLLVATGNPQKVRSIPDLARKGLRFVNRQRGSGTRLWFDQLLEKAGLTGSDIPGYENEEFTHQAVGALVASGEADVGMGVRSVAERFGLGFVPIGRETYFLAWRTDFAHPALDTIVTAVGLTDGRPGYFRPTSGD</sequence>
<dbReference type="RefSeq" id="WP_171217920.1">
    <property type="nucleotide sequence ID" value="NZ_JABEPP010000002.1"/>
</dbReference>
<feature type="domain" description="PBP" evidence="2">
    <location>
        <begin position="140"/>
        <end position="311"/>
    </location>
</feature>
<dbReference type="Gene3D" id="3.40.190.10">
    <property type="entry name" value="Periplasmic binding protein-like II"/>
    <property type="match status" value="1"/>
</dbReference>
<dbReference type="SUPFAM" id="SSF53850">
    <property type="entry name" value="Periplasmic binding protein-like II"/>
    <property type="match status" value="1"/>
</dbReference>
<name>A0A849HZC6_9HYPH</name>
<comment type="caution">
    <text evidence="3">The sequence shown here is derived from an EMBL/GenBank/DDBJ whole genome shotgun (WGS) entry which is preliminary data.</text>
</comment>
<dbReference type="Pfam" id="PF00126">
    <property type="entry name" value="HTH_1"/>
    <property type="match status" value="1"/>
</dbReference>
<dbReference type="Pfam" id="PF12727">
    <property type="entry name" value="PBP_like"/>
    <property type="match status" value="1"/>
</dbReference>
<dbReference type="Proteomes" id="UP000564885">
    <property type="component" value="Unassembled WGS sequence"/>
</dbReference>
<dbReference type="InterPro" id="IPR000847">
    <property type="entry name" value="LysR_HTH_N"/>
</dbReference>
<evidence type="ECO:0000313" key="3">
    <source>
        <dbReference type="EMBL" id="NNM72452.1"/>
    </source>
</evidence>
<dbReference type="GO" id="GO:0003700">
    <property type="term" value="F:DNA-binding transcription factor activity"/>
    <property type="evidence" value="ECO:0007669"/>
    <property type="project" value="InterPro"/>
</dbReference>
<evidence type="ECO:0000259" key="1">
    <source>
        <dbReference type="Pfam" id="PF00126"/>
    </source>
</evidence>
<dbReference type="InterPro" id="IPR036390">
    <property type="entry name" value="WH_DNA-bd_sf"/>
</dbReference>
<dbReference type="Gene3D" id="1.10.10.10">
    <property type="entry name" value="Winged helix-like DNA-binding domain superfamily/Winged helix DNA-binding domain"/>
    <property type="match status" value="1"/>
</dbReference>
<dbReference type="InterPro" id="IPR024370">
    <property type="entry name" value="PBP_domain"/>
</dbReference>
<feature type="domain" description="HTH lysR-type" evidence="1">
    <location>
        <begin position="27"/>
        <end position="82"/>
    </location>
</feature>
<gene>
    <name evidence="3" type="ORF">HJG44_08620</name>
</gene>
<evidence type="ECO:0000313" key="4">
    <source>
        <dbReference type="Proteomes" id="UP000564885"/>
    </source>
</evidence>
<proteinExistence type="predicted"/>
<dbReference type="AlphaFoldDB" id="A0A849HZC6"/>
<dbReference type="InterPro" id="IPR036388">
    <property type="entry name" value="WH-like_DNA-bd_sf"/>
</dbReference>
<accession>A0A849HZC6</accession>
<evidence type="ECO:0000259" key="2">
    <source>
        <dbReference type="Pfam" id="PF12727"/>
    </source>
</evidence>
<dbReference type="EMBL" id="JABEPP010000002">
    <property type="protein sequence ID" value="NNM72452.1"/>
    <property type="molecule type" value="Genomic_DNA"/>
</dbReference>
<reference evidence="3 4" key="1">
    <citation type="submission" date="2020-04" db="EMBL/GenBank/DDBJ databases">
        <title>Enterovirga sp. isolate from soil.</title>
        <authorList>
            <person name="Chea S."/>
            <person name="Kim D.-U."/>
        </authorList>
    </citation>
    <scope>NUCLEOTIDE SEQUENCE [LARGE SCALE GENOMIC DNA]</scope>
    <source>
        <strain evidence="3 4">DB1703</strain>
    </source>
</reference>
<dbReference type="PANTHER" id="PTHR38431">
    <property type="entry name" value="BLL2305 PROTEIN"/>
    <property type="match status" value="1"/>
</dbReference>
<keyword evidence="4" id="KW-1185">Reference proteome</keyword>
<dbReference type="SUPFAM" id="SSF46785">
    <property type="entry name" value="Winged helix' DNA-binding domain"/>
    <property type="match status" value="1"/>
</dbReference>
<dbReference type="PANTHER" id="PTHR38431:SF1">
    <property type="entry name" value="BLL2305 PROTEIN"/>
    <property type="match status" value="1"/>
</dbReference>